<dbReference type="EnsemblPlants" id="AVESA.00010b.r2.6CG1119630.1">
    <property type="protein sequence ID" value="AVESA.00010b.r2.6CG1119630.1.CDS"/>
    <property type="gene ID" value="AVESA.00010b.r2.6CG1119630"/>
</dbReference>
<sequence length="378" mass="42744">MAVPGEATLDDAIAFTRYHLEAMKGSLQSPTAEQVARALDHPLPRFTKQLETMHYIGEYALEDTHDDTLLELAKINSNLMRSLHLKELKELSFRDRVVEIYFWCSGMIPDEDQSRARLLFVKAFALVSILDDTFDVAATIEECHSFNQAMQRWDDSAVSIVPEYLRMLYVETLSNFQKFEDVLEPHEKYGIYYAKKAYQLQSEYHMLEAQWTNDKYQPSFKEHEELSSLSTALPMLILVGLMAYGSAITTKELLEWTSALPDVVRAASKIGRFLNDVSSYKLGKNKKDVISAVECYMLEKGVSGDEAMAGIAAMIEESWRVVNKACIELKPTLLPAAQLAASAARTCEVMYLRGRDGYTFGDHVKGLLTTFYLAPIPL</sequence>
<reference evidence="1" key="1">
    <citation type="submission" date="2021-05" db="EMBL/GenBank/DDBJ databases">
        <authorList>
            <person name="Scholz U."/>
            <person name="Mascher M."/>
            <person name="Fiebig A."/>
        </authorList>
    </citation>
    <scope>NUCLEOTIDE SEQUENCE [LARGE SCALE GENOMIC DNA]</scope>
</reference>
<protein>
    <submittedName>
        <fullName evidence="1">Uncharacterized protein</fullName>
    </submittedName>
</protein>
<name>A0ACD5Z9N7_AVESA</name>
<organism evidence="1 2">
    <name type="scientific">Avena sativa</name>
    <name type="common">Oat</name>
    <dbReference type="NCBI Taxonomy" id="4498"/>
    <lineage>
        <taxon>Eukaryota</taxon>
        <taxon>Viridiplantae</taxon>
        <taxon>Streptophyta</taxon>
        <taxon>Embryophyta</taxon>
        <taxon>Tracheophyta</taxon>
        <taxon>Spermatophyta</taxon>
        <taxon>Magnoliopsida</taxon>
        <taxon>Liliopsida</taxon>
        <taxon>Poales</taxon>
        <taxon>Poaceae</taxon>
        <taxon>BOP clade</taxon>
        <taxon>Pooideae</taxon>
        <taxon>Poodae</taxon>
        <taxon>Poeae</taxon>
        <taxon>Poeae Chloroplast Group 1 (Aveneae type)</taxon>
        <taxon>Aveninae</taxon>
        <taxon>Avena</taxon>
    </lineage>
</organism>
<proteinExistence type="predicted"/>
<keyword evidence="2" id="KW-1185">Reference proteome</keyword>
<evidence type="ECO:0000313" key="2">
    <source>
        <dbReference type="Proteomes" id="UP001732700"/>
    </source>
</evidence>
<evidence type="ECO:0000313" key="1">
    <source>
        <dbReference type="EnsemblPlants" id="AVESA.00010b.r2.6CG1119630.1.CDS"/>
    </source>
</evidence>
<accession>A0ACD5Z9N7</accession>
<dbReference type="Proteomes" id="UP001732700">
    <property type="component" value="Chromosome 6C"/>
</dbReference>
<reference evidence="1" key="2">
    <citation type="submission" date="2025-09" db="UniProtKB">
        <authorList>
            <consortium name="EnsemblPlants"/>
        </authorList>
    </citation>
    <scope>IDENTIFICATION</scope>
</reference>